<feature type="region of interest" description="Disordered" evidence="1">
    <location>
        <begin position="25"/>
        <end position="76"/>
    </location>
</feature>
<evidence type="ECO:0000313" key="2">
    <source>
        <dbReference type="EMBL" id="EJF35266.1"/>
    </source>
</evidence>
<accession>J0WFE5</accession>
<feature type="compositionally biased region" description="Basic and acidic residues" evidence="1">
    <location>
        <begin position="59"/>
        <end position="76"/>
    </location>
</feature>
<protein>
    <submittedName>
        <fullName evidence="2">Uncharacterized protein</fullName>
    </submittedName>
</protein>
<organism evidence="2 3">
    <name type="scientific">Actinomyces massiliensis F0489</name>
    <dbReference type="NCBI Taxonomy" id="1125718"/>
    <lineage>
        <taxon>Bacteria</taxon>
        <taxon>Bacillati</taxon>
        <taxon>Actinomycetota</taxon>
        <taxon>Actinomycetes</taxon>
        <taxon>Actinomycetales</taxon>
        <taxon>Actinomycetaceae</taxon>
        <taxon>Actinomyces</taxon>
    </lineage>
</organism>
<gene>
    <name evidence="2" type="ORF">HMPREF1318_2974</name>
</gene>
<dbReference type="EMBL" id="AKFT01000229">
    <property type="protein sequence ID" value="EJF35266.1"/>
    <property type="molecule type" value="Genomic_DNA"/>
</dbReference>
<proteinExistence type="predicted"/>
<name>J0WFE5_9ACTO</name>
<dbReference type="Proteomes" id="UP000002941">
    <property type="component" value="Unassembled WGS sequence"/>
</dbReference>
<reference evidence="2 3" key="1">
    <citation type="submission" date="2012-05" db="EMBL/GenBank/DDBJ databases">
        <authorList>
            <person name="Harkins D.M."/>
            <person name="Madupu R."/>
            <person name="Durkin A.S."/>
            <person name="Torralba M."/>
            <person name="Methe B."/>
            <person name="Sutton G.G."/>
            <person name="Nelson K.E."/>
        </authorList>
    </citation>
    <scope>NUCLEOTIDE SEQUENCE [LARGE SCALE GENOMIC DNA]</scope>
    <source>
        <strain evidence="2 3">F0489</strain>
    </source>
</reference>
<dbReference type="AlphaFoldDB" id="J0WFE5"/>
<dbReference type="PATRIC" id="fig|1125718.3.peg.2938"/>
<evidence type="ECO:0000256" key="1">
    <source>
        <dbReference type="SAM" id="MobiDB-lite"/>
    </source>
</evidence>
<comment type="caution">
    <text evidence="2">The sequence shown here is derived from an EMBL/GenBank/DDBJ whole genome shotgun (WGS) entry which is preliminary data.</text>
</comment>
<evidence type="ECO:0000313" key="3">
    <source>
        <dbReference type="Proteomes" id="UP000002941"/>
    </source>
</evidence>
<keyword evidence="3" id="KW-1185">Reference proteome</keyword>
<sequence>MGARGSHALTMQQPRCGFDHADGTAGVGLAPPCTPLLRRDRHSRTRSTVPPPTSFENVDLDRGRGSERSPTDRRSR</sequence>